<dbReference type="RefSeq" id="WP_027941712.1">
    <property type="nucleotide sequence ID" value="NZ_BSTI01000009.1"/>
</dbReference>
<feature type="region of interest" description="Disordered" evidence="1">
    <location>
        <begin position="1"/>
        <end position="20"/>
    </location>
</feature>
<gene>
    <name evidence="2" type="ORF">Atai01_42760</name>
</gene>
<dbReference type="AlphaFoldDB" id="A0A9W6VHQ5"/>
<dbReference type="EMBL" id="BSTI01000009">
    <property type="protein sequence ID" value="GLY67657.1"/>
    <property type="molecule type" value="Genomic_DNA"/>
</dbReference>
<dbReference type="Proteomes" id="UP001165136">
    <property type="component" value="Unassembled WGS sequence"/>
</dbReference>
<evidence type="ECO:0000313" key="3">
    <source>
        <dbReference type="Proteomes" id="UP001165136"/>
    </source>
</evidence>
<feature type="compositionally biased region" description="Low complexity" evidence="1">
    <location>
        <begin position="1"/>
        <end position="11"/>
    </location>
</feature>
<organism evidence="2 3">
    <name type="scientific">Amycolatopsis taiwanensis</name>
    <dbReference type="NCBI Taxonomy" id="342230"/>
    <lineage>
        <taxon>Bacteria</taxon>
        <taxon>Bacillati</taxon>
        <taxon>Actinomycetota</taxon>
        <taxon>Actinomycetes</taxon>
        <taxon>Pseudonocardiales</taxon>
        <taxon>Pseudonocardiaceae</taxon>
        <taxon>Amycolatopsis</taxon>
    </lineage>
</organism>
<evidence type="ECO:0000313" key="2">
    <source>
        <dbReference type="EMBL" id="GLY67657.1"/>
    </source>
</evidence>
<name>A0A9W6VHQ5_9PSEU</name>
<comment type="caution">
    <text evidence="2">The sequence shown here is derived from an EMBL/GenBank/DDBJ whole genome shotgun (WGS) entry which is preliminary data.</text>
</comment>
<sequence>MSTADDTSADTGTLPPTTPFTVVWSQGHPYVLDTATGESRWIGADDRGRPISLTHADLQRRGWSLRPAG</sequence>
<protein>
    <submittedName>
        <fullName evidence="2">Uncharacterized protein</fullName>
    </submittedName>
</protein>
<keyword evidence="3" id="KW-1185">Reference proteome</keyword>
<reference evidence="2" key="1">
    <citation type="submission" date="2023-03" db="EMBL/GenBank/DDBJ databases">
        <title>Amycolatopsis taiwanensis NBRC 103393.</title>
        <authorList>
            <person name="Ichikawa N."/>
            <person name="Sato H."/>
            <person name="Tonouchi N."/>
        </authorList>
    </citation>
    <scope>NUCLEOTIDE SEQUENCE</scope>
    <source>
        <strain evidence="2">NBRC 103393</strain>
    </source>
</reference>
<proteinExistence type="predicted"/>
<evidence type="ECO:0000256" key="1">
    <source>
        <dbReference type="SAM" id="MobiDB-lite"/>
    </source>
</evidence>
<accession>A0A9W6VHQ5</accession>